<keyword evidence="2" id="KW-1185">Reference proteome</keyword>
<name>A0A7U2FAZ3_PHANO</name>
<gene>
    <name evidence="1" type="ORF">JI435_150280</name>
</gene>
<evidence type="ECO:0000313" key="1">
    <source>
        <dbReference type="EMBL" id="QRC99650.1"/>
    </source>
</evidence>
<dbReference type="VEuPathDB" id="FungiDB:JI435_150280"/>
<evidence type="ECO:0000313" key="2">
    <source>
        <dbReference type="Proteomes" id="UP000663193"/>
    </source>
</evidence>
<accession>A0A7U2FAZ3</accession>
<sequence length="129" mass="14885">MSLLKKMNLKALDLYFFLPQDRDTVFAPKHFSNTLPRPALDVDGTFKATCAIAETISNAQRQLLQILTMHISCEGSGSHEAKIQLRRQDRDDASSIGVEKYRVIKRCEWRKFDECDTDDLRVFDLDCEE</sequence>
<dbReference type="Proteomes" id="UP000663193">
    <property type="component" value="Chromosome 10"/>
</dbReference>
<dbReference type="EMBL" id="CP069032">
    <property type="protein sequence ID" value="QRC99650.1"/>
    <property type="molecule type" value="Genomic_DNA"/>
</dbReference>
<organism evidence="1 2">
    <name type="scientific">Phaeosphaeria nodorum (strain SN15 / ATCC MYA-4574 / FGSC 10173)</name>
    <name type="common">Glume blotch fungus</name>
    <name type="synonym">Parastagonospora nodorum</name>
    <dbReference type="NCBI Taxonomy" id="321614"/>
    <lineage>
        <taxon>Eukaryota</taxon>
        <taxon>Fungi</taxon>
        <taxon>Dikarya</taxon>
        <taxon>Ascomycota</taxon>
        <taxon>Pezizomycotina</taxon>
        <taxon>Dothideomycetes</taxon>
        <taxon>Pleosporomycetidae</taxon>
        <taxon>Pleosporales</taxon>
        <taxon>Pleosporineae</taxon>
        <taxon>Phaeosphaeriaceae</taxon>
        <taxon>Parastagonospora</taxon>
    </lineage>
</organism>
<proteinExistence type="predicted"/>
<reference evidence="2" key="1">
    <citation type="journal article" date="2021" name="BMC Genomics">
        <title>Chromosome-level genome assembly and manually-curated proteome of model necrotroph Parastagonospora nodorum Sn15 reveals a genome-wide trove of candidate effector homologs, and redundancy of virulence-related functions within an accessory chromosome.</title>
        <authorList>
            <person name="Bertazzoni S."/>
            <person name="Jones D.A.B."/>
            <person name="Phan H.T."/>
            <person name="Tan K.-C."/>
            <person name="Hane J.K."/>
        </authorList>
    </citation>
    <scope>NUCLEOTIDE SEQUENCE [LARGE SCALE GENOMIC DNA]</scope>
    <source>
        <strain evidence="2">SN15 / ATCC MYA-4574 / FGSC 10173)</strain>
    </source>
</reference>
<protein>
    <submittedName>
        <fullName evidence="1">Uncharacterized protein</fullName>
    </submittedName>
</protein>
<dbReference type="AlphaFoldDB" id="A0A7U2FAZ3"/>